<dbReference type="InterPro" id="IPR050983">
    <property type="entry name" value="GST_Omega/HSP26"/>
</dbReference>
<dbReference type="Pfam" id="PF13410">
    <property type="entry name" value="GST_C_2"/>
    <property type="match status" value="1"/>
</dbReference>
<dbReference type="Gene3D" id="3.40.30.10">
    <property type="entry name" value="Glutaredoxin"/>
    <property type="match status" value="1"/>
</dbReference>
<feature type="domain" description="GST N-terminal" evidence="3">
    <location>
        <begin position="19"/>
        <end position="98"/>
    </location>
</feature>
<dbReference type="InterPro" id="IPR036249">
    <property type="entry name" value="Thioredoxin-like_sf"/>
</dbReference>
<keyword evidence="2" id="KW-0560">Oxidoreductase</keyword>
<evidence type="ECO:0000259" key="3">
    <source>
        <dbReference type="PROSITE" id="PS50404"/>
    </source>
</evidence>
<dbReference type="PROSITE" id="PS50404">
    <property type="entry name" value="GST_NTER"/>
    <property type="match status" value="1"/>
</dbReference>
<evidence type="ECO:0000256" key="2">
    <source>
        <dbReference type="ARBA" id="ARBA00023002"/>
    </source>
</evidence>
<keyword evidence="5" id="KW-0808">Transferase</keyword>
<gene>
    <name evidence="5" type="primary">GSTo3</name>
</gene>
<proteinExistence type="evidence at transcript level"/>
<protein>
    <submittedName>
        <fullName evidence="5">Omega glutathione S-transferase</fullName>
        <ecNumber evidence="5">2.5.1.18</ecNumber>
    </submittedName>
</protein>
<dbReference type="SUPFAM" id="SSF47616">
    <property type="entry name" value="GST C-terminal domain-like"/>
    <property type="match status" value="1"/>
</dbReference>
<dbReference type="FunFam" id="3.40.30.10:FF:000123">
    <property type="entry name" value="Glutathione transferase o1"/>
    <property type="match status" value="1"/>
</dbReference>
<dbReference type="GO" id="GO:0005737">
    <property type="term" value="C:cytoplasm"/>
    <property type="evidence" value="ECO:0007669"/>
    <property type="project" value="InterPro"/>
</dbReference>
<dbReference type="EMBL" id="KF680500">
    <property type="protein sequence ID" value="AHC08062.1"/>
    <property type="molecule type" value="mRNA"/>
</dbReference>
<dbReference type="SFLD" id="SFLDS00019">
    <property type="entry name" value="Glutathione_Transferase_(cytos"/>
    <property type="match status" value="1"/>
</dbReference>
<name>V9Q2Q7_LOCMI</name>
<dbReference type="SUPFAM" id="SSF52833">
    <property type="entry name" value="Thioredoxin-like"/>
    <property type="match status" value="1"/>
</dbReference>
<dbReference type="PRINTS" id="PR01625">
    <property type="entry name" value="GSTRNSFRASEO"/>
</dbReference>
<reference evidence="5" key="1">
    <citation type="submission" date="2013-09" db="EMBL/GenBank/DDBJ databases">
        <title>Molecular characterization and functional divergence of glutathione S-transferase from Locusta migratoria.</title>
        <authorList>
            <person name="Zhang X.Y."/>
        </authorList>
    </citation>
    <scope>NUCLEOTIDE SEQUENCE</scope>
</reference>
<dbReference type="Pfam" id="PF13409">
    <property type="entry name" value="GST_N_2"/>
    <property type="match status" value="1"/>
</dbReference>
<dbReference type="InterPro" id="IPR010987">
    <property type="entry name" value="Glutathione-S-Trfase_C-like"/>
</dbReference>
<evidence type="ECO:0000259" key="4">
    <source>
        <dbReference type="PROSITE" id="PS50405"/>
    </source>
</evidence>
<dbReference type="GO" id="GO:0006749">
    <property type="term" value="P:glutathione metabolic process"/>
    <property type="evidence" value="ECO:0007669"/>
    <property type="project" value="TreeGrafter"/>
</dbReference>
<sequence length="241" mass="26923">MGVKFLKKGDPRPPSLEAGRLRLYSNLYCPYAQRARLVLAAKGVPFETTEINLRNKPEWYSAVHPDAKVPALEVAAGEVVVESLDIADYLDRKFPEPKLWSDDQQKNLHHKQLLEAFGKVLPNYVKLLSGNASQPVEEVVSAVAAIIKPLEDELAKTGSTYFGGARPGMLDYMVWPWAERLEGLRALLPDVQLPLNDFPRLMAWGAAMKEDPAVKASAMSLDTHVGFMKMYRQGTLDFDKL</sequence>
<organism evidence="5">
    <name type="scientific">Locusta migratoria</name>
    <name type="common">Migratory locust</name>
    <dbReference type="NCBI Taxonomy" id="7004"/>
    <lineage>
        <taxon>Eukaryota</taxon>
        <taxon>Metazoa</taxon>
        <taxon>Ecdysozoa</taxon>
        <taxon>Arthropoda</taxon>
        <taxon>Hexapoda</taxon>
        <taxon>Insecta</taxon>
        <taxon>Pterygota</taxon>
        <taxon>Neoptera</taxon>
        <taxon>Polyneoptera</taxon>
        <taxon>Orthoptera</taxon>
        <taxon>Caelifera</taxon>
        <taxon>Acrididea</taxon>
        <taxon>Acridomorpha</taxon>
        <taxon>Acridoidea</taxon>
        <taxon>Acrididae</taxon>
        <taxon>Oedipodinae</taxon>
        <taxon>Locusta</taxon>
    </lineage>
</organism>
<dbReference type="SFLD" id="SFLDG00358">
    <property type="entry name" value="Main_(cytGST)"/>
    <property type="match status" value="1"/>
</dbReference>
<dbReference type="GO" id="GO:0045174">
    <property type="term" value="F:glutathione dehydrogenase (ascorbate) activity"/>
    <property type="evidence" value="ECO:0007669"/>
    <property type="project" value="TreeGrafter"/>
</dbReference>
<dbReference type="InterPro" id="IPR005442">
    <property type="entry name" value="GST_omega"/>
</dbReference>
<dbReference type="PANTHER" id="PTHR43968">
    <property type="match status" value="1"/>
</dbReference>
<dbReference type="PROSITE" id="PS51354">
    <property type="entry name" value="GLUTAREDOXIN_2"/>
    <property type="match status" value="1"/>
</dbReference>
<feature type="domain" description="GST C-terminal" evidence="4">
    <location>
        <begin position="103"/>
        <end position="232"/>
    </location>
</feature>
<dbReference type="GO" id="GO:0004364">
    <property type="term" value="F:glutathione transferase activity"/>
    <property type="evidence" value="ECO:0007669"/>
    <property type="project" value="UniProtKB-EC"/>
</dbReference>
<dbReference type="InterPro" id="IPR040079">
    <property type="entry name" value="Glutathione_S-Trfase"/>
</dbReference>
<dbReference type="Gene3D" id="1.20.1050.10">
    <property type="match status" value="1"/>
</dbReference>
<dbReference type="InterPro" id="IPR004045">
    <property type="entry name" value="Glutathione_S-Trfase_N"/>
</dbReference>
<evidence type="ECO:0000256" key="1">
    <source>
        <dbReference type="ARBA" id="ARBA00011067"/>
    </source>
</evidence>
<comment type="similarity">
    <text evidence="1">Belongs to the GST superfamily. Omega family.</text>
</comment>
<dbReference type="InterPro" id="IPR036282">
    <property type="entry name" value="Glutathione-S-Trfase_C_sf"/>
</dbReference>
<dbReference type="AlphaFoldDB" id="V9Q2Q7"/>
<dbReference type="EC" id="2.5.1.18" evidence="5"/>
<accession>V9Q2Q7</accession>
<dbReference type="PROSITE" id="PS50405">
    <property type="entry name" value="GST_CTER"/>
    <property type="match status" value="1"/>
</dbReference>
<dbReference type="FunFam" id="1.20.1050.10:FF:000009">
    <property type="entry name" value="Glutathione S-transferase omega-1"/>
    <property type="match status" value="1"/>
</dbReference>
<evidence type="ECO:0000313" key="5">
    <source>
        <dbReference type="EMBL" id="AHC08062.1"/>
    </source>
</evidence>
<dbReference type="PANTHER" id="PTHR43968:SF6">
    <property type="entry name" value="GLUTATHIONE S-TRANSFERASE OMEGA"/>
    <property type="match status" value="1"/>
</dbReference>